<dbReference type="Proteomes" id="UP000254051">
    <property type="component" value="Unassembled WGS sequence"/>
</dbReference>
<name>A0A315ZWC7_9FIRM</name>
<accession>A0A315ZWC7</accession>
<gene>
    <name evidence="1" type="ORF">SAMN05216529_10898</name>
</gene>
<evidence type="ECO:0000313" key="2">
    <source>
        <dbReference type="Proteomes" id="UP000254051"/>
    </source>
</evidence>
<dbReference type="AlphaFoldDB" id="A0A315ZWC7"/>
<dbReference type="EMBL" id="UHJJ01000008">
    <property type="protein sequence ID" value="SUQ14873.1"/>
    <property type="molecule type" value="Genomic_DNA"/>
</dbReference>
<dbReference type="OrthoDB" id="2065562at2"/>
<keyword evidence="2" id="KW-1185">Reference proteome</keyword>
<proteinExistence type="predicted"/>
<dbReference type="RefSeq" id="WP_146199451.1">
    <property type="nucleotide sequence ID" value="NZ_QGDS01000008.1"/>
</dbReference>
<sequence length="81" mass="8972">MTRINKVYANAYNKTPAAIVADNELSEQIRKELVDKMKKPDSLTKEAIADLIYAGSSYGQAQGFESGFKYAMALIFESLTC</sequence>
<evidence type="ECO:0000313" key="1">
    <source>
        <dbReference type="EMBL" id="SUQ14873.1"/>
    </source>
</evidence>
<reference evidence="2" key="1">
    <citation type="submission" date="2017-07" db="EMBL/GenBank/DDBJ databases">
        <authorList>
            <person name="Varghese N."/>
            <person name="Submissions S."/>
        </authorList>
    </citation>
    <scope>NUCLEOTIDE SEQUENCE [LARGE SCALE GENOMIC DNA]</scope>
    <source>
        <strain evidence="2">NLAE-zl-C134</strain>
    </source>
</reference>
<protein>
    <submittedName>
        <fullName evidence="1">Uncharacterized protein</fullName>
    </submittedName>
</protein>
<organism evidence="1 2">
    <name type="scientific">Faecalicatena contorta</name>
    <dbReference type="NCBI Taxonomy" id="39482"/>
    <lineage>
        <taxon>Bacteria</taxon>
        <taxon>Bacillati</taxon>
        <taxon>Bacillota</taxon>
        <taxon>Clostridia</taxon>
        <taxon>Lachnospirales</taxon>
        <taxon>Lachnospiraceae</taxon>
        <taxon>Faecalicatena</taxon>
    </lineage>
</organism>